<dbReference type="Gene3D" id="1.10.3680.10">
    <property type="entry name" value="TerB-like"/>
    <property type="match status" value="1"/>
</dbReference>
<name>A0AAW8R1I3_9ALTE</name>
<protein>
    <submittedName>
        <fullName evidence="1">Tellurite resistance TerB family protein</fullName>
    </submittedName>
</protein>
<evidence type="ECO:0000313" key="2">
    <source>
        <dbReference type="Proteomes" id="UP001249020"/>
    </source>
</evidence>
<comment type="caution">
    <text evidence="1">The sequence shown here is derived from an EMBL/GenBank/DDBJ whole genome shotgun (WGS) entry which is preliminary data.</text>
</comment>
<organism evidence="1 2">
    <name type="scientific">Brumicola blandensis</name>
    <dbReference type="NCBI Taxonomy" id="3075611"/>
    <lineage>
        <taxon>Bacteria</taxon>
        <taxon>Pseudomonadati</taxon>
        <taxon>Pseudomonadota</taxon>
        <taxon>Gammaproteobacteria</taxon>
        <taxon>Alteromonadales</taxon>
        <taxon>Alteromonadaceae</taxon>
        <taxon>Brumicola</taxon>
    </lineage>
</organism>
<dbReference type="Pfam" id="PF04391">
    <property type="entry name" value="DUF533"/>
    <property type="match status" value="1"/>
</dbReference>
<gene>
    <name evidence="1" type="ORF">RM544_10775</name>
</gene>
<dbReference type="InterPro" id="IPR029024">
    <property type="entry name" value="TerB-like"/>
</dbReference>
<dbReference type="RefSeq" id="WP_311361800.1">
    <property type="nucleotide sequence ID" value="NZ_JAVRIE010000004.1"/>
</dbReference>
<dbReference type="EMBL" id="JAVRIE010000004">
    <property type="protein sequence ID" value="MDT0583022.1"/>
    <property type="molecule type" value="Genomic_DNA"/>
</dbReference>
<dbReference type="CDD" id="cd07178">
    <property type="entry name" value="terB_like_YebE"/>
    <property type="match status" value="1"/>
</dbReference>
<dbReference type="SUPFAM" id="SSF158682">
    <property type="entry name" value="TerB-like"/>
    <property type="match status" value="1"/>
</dbReference>
<reference evidence="1 2" key="1">
    <citation type="submission" date="2023-09" db="EMBL/GenBank/DDBJ databases">
        <authorList>
            <person name="Rey-Velasco X."/>
        </authorList>
    </citation>
    <scope>NUCLEOTIDE SEQUENCE [LARGE SCALE GENOMIC DNA]</scope>
    <source>
        <strain evidence="1 2">W409</strain>
    </source>
</reference>
<dbReference type="AlphaFoldDB" id="A0AAW8R1I3"/>
<proteinExistence type="predicted"/>
<evidence type="ECO:0000313" key="1">
    <source>
        <dbReference type="EMBL" id="MDT0583022.1"/>
    </source>
</evidence>
<keyword evidence="2" id="KW-1185">Reference proteome</keyword>
<dbReference type="Proteomes" id="UP001249020">
    <property type="component" value="Unassembled WGS sequence"/>
</dbReference>
<dbReference type="InterPro" id="IPR007486">
    <property type="entry name" value="YebE"/>
</dbReference>
<sequence length="236" mass="25181">MINVNKMLASLSRSSMMKGSGGSLLSGGLAGGLAGSLMSKGGEKTGKKALKVGALAAVGGIAWKAYKSYSEQQARDRAFNQGKYQEYGRAPSQGFAYTPDSLREEQFDDVVRENNSEGQMLLLRAMVSAAHADGHIDQTERMKIFDQVDGMDLAPEDKASLFDEMRNPMSLDALVASVPCSEAAAEVYAISALAIDLSASESRVYLDKLAQLLCLPSELQFALESSAHDARLSVTA</sequence>
<accession>A0AAW8R1I3</accession>